<comment type="subunit">
    <text evidence="13">Homodimer which binds Holliday junction (HJ) DNA. The HJ becomes 2-fold symmetrical on binding to RuvC with unstacked arms; it has a different conformation from HJ DNA in complex with RuvA. In the full resolvosome a probable DNA-RuvA(4)-RuvB(12)-RuvC(2) complex forms which resolves the HJ.</text>
</comment>
<evidence type="ECO:0000256" key="11">
    <source>
        <dbReference type="ARBA" id="ARBA00023204"/>
    </source>
</evidence>
<keyword evidence="7 13" id="KW-0378">Hydrolase</keyword>
<evidence type="ECO:0000256" key="9">
    <source>
        <dbReference type="ARBA" id="ARBA00023125"/>
    </source>
</evidence>
<feature type="binding site" evidence="13">
    <location>
        <position position="8"/>
    </location>
    <ligand>
        <name>Mg(2+)</name>
        <dbReference type="ChEBI" id="CHEBI:18420"/>
        <label>1</label>
    </ligand>
</feature>
<dbReference type="PANTHER" id="PTHR30194:SF3">
    <property type="entry name" value="CROSSOVER JUNCTION ENDODEOXYRIBONUCLEASE RUVC"/>
    <property type="match status" value="1"/>
</dbReference>
<dbReference type="GO" id="GO:0000287">
    <property type="term" value="F:magnesium ion binding"/>
    <property type="evidence" value="ECO:0007669"/>
    <property type="project" value="UniProtKB-UniRule"/>
</dbReference>
<dbReference type="Gene3D" id="3.30.420.10">
    <property type="entry name" value="Ribonuclease H-like superfamily/Ribonuclease H"/>
    <property type="match status" value="1"/>
</dbReference>
<dbReference type="Proteomes" id="UP000237350">
    <property type="component" value="Unassembled WGS sequence"/>
</dbReference>
<sequence>MAVILGVDPGLASTGYGIIRETRGRLECLEYGVIRTPAQDSPGHRLERIYSGLADLLERHRPDRAGIEGLYFTRNVTSAIPVAQARGVILLALVRFGLEPREYTPQQIKQAVVGTGQAEKEQVIQMVRVILGLKDPPRPDHAADALAAAVACMHSSSGR</sequence>
<protein>
    <recommendedName>
        <fullName evidence="13 14">Crossover junction endodeoxyribonuclease RuvC</fullName>
        <ecNumber evidence="13 14">3.1.21.10</ecNumber>
    </recommendedName>
    <alternativeName>
        <fullName evidence="13">Holliday junction nuclease RuvC</fullName>
    </alternativeName>
    <alternativeName>
        <fullName evidence="13">Holliday junction resolvase RuvC</fullName>
    </alternativeName>
</protein>
<dbReference type="InterPro" id="IPR002176">
    <property type="entry name" value="X-over_junc_endoDNase_RuvC"/>
</dbReference>
<gene>
    <name evidence="13" type="primary">ruvC</name>
    <name evidence="15" type="ORF">AU468_14160</name>
</gene>
<evidence type="ECO:0000256" key="6">
    <source>
        <dbReference type="ARBA" id="ARBA00022763"/>
    </source>
</evidence>
<evidence type="ECO:0000313" key="16">
    <source>
        <dbReference type="Proteomes" id="UP000237350"/>
    </source>
</evidence>
<keyword evidence="5 13" id="KW-0255">Endonuclease</keyword>
<dbReference type="RefSeq" id="WP_103681300.1">
    <property type="nucleotide sequence ID" value="NZ_LPWH01000126.1"/>
</dbReference>
<dbReference type="FunFam" id="3.30.420.10:FF:000002">
    <property type="entry name" value="Crossover junction endodeoxyribonuclease RuvC"/>
    <property type="match status" value="1"/>
</dbReference>
<organism evidence="15 16">
    <name type="scientific">Alkalispirochaeta sphaeroplastigenens</name>
    <dbReference type="NCBI Taxonomy" id="1187066"/>
    <lineage>
        <taxon>Bacteria</taxon>
        <taxon>Pseudomonadati</taxon>
        <taxon>Spirochaetota</taxon>
        <taxon>Spirochaetia</taxon>
        <taxon>Spirochaetales</taxon>
        <taxon>Spirochaetaceae</taxon>
        <taxon>Alkalispirochaeta</taxon>
    </lineage>
</organism>
<keyword evidence="9 13" id="KW-0238">DNA-binding</keyword>
<dbReference type="OrthoDB" id="9805499at2"/>
<dbReference type="GO" id="GO:0006281">
    <property type="term" value="P:DNA repair"/>
    <property type="evidence" value="ECO:0007669"/>
    <property type="project" value="UniProtKB-UniRule"/>
</dbReference>
<dbReference type="AlphaFoldDB" id="A0A2S4JFR0"/>
<dbReference type="SUPFAM" id="SSF53098">
    <property type="entry name" value="Ribonuclease H-like"/>
    <property type="match status" value="1"/>
</dbReference>
<evidence type="ECO:0000256" key="2">
    <source>
        <dbReference type="ARBA" id="ARBA00022490"/>
    </source>
</evidence>
<dbReference type="GO" id="GO:0003677">
    <property type="term" value="F:DNA binding"/>
    <property type="evidence" value="ECO:0007669"/>
    <property type="project" value="UniProtKB-KW"/>
</dbReference>
<comment type="cofactor">
    <cofactor evidence="13">
        <name>Mg(2+)</name>
        <dbReference type="ChEBI" id="CHEBI:18420"/>
    </cofactor>
    <text evidence="13">Binds 2 Mg(2+) ion per subunit.</text>
</comment>
<dbReference type="GO" id="GO:0008821">
    <property type="term" value="F:crossover junction DNA endonuclease activity"/>
    <property type="evidence" value="ECO:0007669"/>
    <property type="project" value="UniProtKB-UniRule"/>
</dbReference>
<keyword evidence="4 13" id="KW-0479">Metal-binding</keyword>
<comment type="caution">
    <text evidence="15">The sequence shown here is derived from an EMBL/GenBank/DDBJ whole genome shotgun (WGS) entry which is preliminary data.</text>
</comment>
<feature type="binding site" evidence="13">
    <location>
        <position position="141"/>
    </location>
    <ligand>
        <name>Mg(2+)</name>
        <dbReference type="ChEBI" id="CHEBI:18420"/>
        <label>1</label>
    </ligand>
</feature>
<dbReference type="PRINTS" id="PR00696">
    <property type="entry name" value="RSOLVASERUVC"/>
</dbReference>
<dbReference type="GO" id="GO:0006310">
    <property type="term" value="P:DNA recombination"/>
    <property type="evidence" value="ECO:0007669"/>
    <property type="project" value="UniProtKB-UniRule"/>
</dbReference>
<dbReference type="CDD" id="cd16962">
    <property type="entry name" value="RuvC"/>
    <property type="match status" value="1"/>
</dbReference>
<proteinExistence type="inferred from homology"/>
<evidence type="ECO:0000313" key="15">
    <source>
        <dbReference type="EMBL" id="POQ98250.1"/>
    </source>
</evidence>
<keyword evidence="11 13" id="KW-0234">DNA repair</keyword>
<keyword evidence="6 13" id="KW-0227">DNA damage</keyword>
<name>A0A2S4JFR0_9SPIO</name>
<evidence type="ECO:0000256" key="8">
    <source>
        <dbReference type="ARBA" id="ARBA00022842"/>
    </source>
</evidence>
<feature type="active site" evidence="13">
    <location>
        <position position="8"/>
    </location>
</feature>
<dbReference type="NCBIfam" id="TIGR00228">
    <property type="entry name" value="ruvC"/>
    <property type="match status" value="1"/>
</dbReference>
<comment type="similarity">
    <text evidence="1 13">Belongs to the RuvC family.</text>
</comment>
<keyword evidence="8 13" id="KW-0460">Magnesium</keyword>
<dbReference type="EMBL" id="LPWH01000126">
    <property type="protein sequence ID" value="POQ98250.1"/>
    <property type="molecule type" value="Genomic_DNA"/>
</dbReference>
<evidence type="ECO:0000256" key="5">
    <source>
        <dbReference type="ARBA" id="ARBA00022759"/>
    </source>
</evidence>
<evidence type="ECO:0000256" key="10">
    <source>
        <dbReference type="ARBA" id="ARBA00023172"/>
    </source>
</evidence>
<evidence type="ECO:0000256" key="1">
    <source>
        <dbReference type="ARBA" id="ARBA00009518"/>
    </source>
</evidence>
<evidence type="ECO:0000256" key="4">
    <source>
        <dbReference type="ARBA" id="ARBA00022723"/>
    </source>
</evidence>
<feature type="active site" evidence="13">
    <location>
        <position position="141"/>
    </location>
</feature>
<accession>A0A2S4JFR0</accession>
<comment type="subcellular location">
    <subcellularLocation>
        <location evidence="13">Cytoplasm</location>
    </subcellularLocation>
</comment>
<keyword evidence="16" id="KW-1185">Reference proteome</keyword>
<dbReference type="Pfam" id="PF02075">
    <property type="entry name" value="RuvC"/>
    <property type="match status" value="1"/>
</dbReference>
<dbReference type="GO" id="GO:0048476">
    <property type="term" value="C:Holliday junction resolvase complex"/>
    <property type="evidence" value="ECO:0007669"/>
    <property type="project" value="UniProtKB-UniRule"/>
</dbReference>
<keyword evidence="10 13" id="KW-0233">DNA recombination</keyword>
<dbReference type="EC" id="3.1.21.10" evidence="13 14"/>
<feature type="binding site" evidence="13">
    <location>
        <position position="68"/>
    </location>
    <ligand>
        <name>Mg(2+)</name>
        <dbReference type="ChEBI" id="CHEBI:18420"/>
        <label>2</label>
    </ligand>
</feature>
<evidence type="ECO:0000256" key="3">
    <source>
        <dbReference type="ARBA" id="ARBA00022722"/>
    </source>
</evidence>
<dbReference type="PANTHER" id="PTHR30194">
    <property type="entry name" value="CROSSOVER JUNCTION ENDODEOXYRIBONUCLEASE RUVC"/>
    <property type="match status" value="1"/>
</dbReference>
<evidence type="ECO:0000256" key="14">
    <source>
        <dbReference type="NCBIfam" id="TIGR00228"/>
    </source>
</evidence>
<dbReference type="InterPro" id="IPR012337">
    <property type="entry name" value="RNaseH-like_sf"/>
</dbReference>
<keyword evidence="3 13" id="KW-0540">Nuclease</keyword>
<evidence type="ECO:0000256" key="7">
    <source>
        <dbReference type="ARBA" id="ARBA00022801"/>
    </source>
</evidence>
<feature type="active site" evidence="13">
    <location>
        <position position="68"/>
    </location>
</feature>
<dbReference type="GO" id="GO:0005737">
    <property type="term" value="C:cytoplasm"/>
    <property type="evidence" value="ECO:0007669"/>
    <property type="project" value="UniProtKB-SubCell"/>
</dbReference>
<dbReference type="NCBIfam" id="NF000711">
    <property type="entry name" value="PRK00039.2-1"/>
    <property type="match status" value="1"/>
</dbReference>
<comment type="catalytic activity">
    <reaction evidence="12 13">
        <text>Endonucleolytic cleavage at a junction such as a reciprocal single-stranded crossover between two homologous DNA duplexes (Holliday junction).</text>
        <dbReference type="EC" id="3.1.21.10"/>
    </reaction>
</comment>
<dbReference type="HAMAP" id="MF_00034">
    <property type="entry name" value="RuvC"/>
    <property type="match status" value="1"/>
</dbReference>
<comment type="function">
    <text evidence="13">The RuvA-RuvB-RuvC complex processes Holliday junction (HJ) DNA during genetic recombination and DNA repair. Endonuclease that resolves HJ intermediates. Cleaves cruciform DNA by making single-stranded nicks across the HJ at symmetrical positions within the homologous arms, yielding a 5'-phosphate and a 3'-hydroxyl group; requires a central core of homology in the junction. The consensus cleavage sequence is 5'-(A/T)TT(C/G)-3'. Cleavage occurs on the 3'-side of the TT dinucleotide at the point of strand exchange. HJ branch migration catalyzed by RuvA-RuvB allows RuvC to scan DNA until it finds its consensus sequence, where it cleaves and resolves the cruciform DNA.</text>
</comment>
<evidence type="ECO:0000256" key="13">
    <source>
        <dbReference type="HAMAP-Rule" id="MF_00034"/>
    </source>
</evidence>
<dbReference type="InterPro" id="IPR036397">
    <property type="entry name" value="RNaseH_sf"/>
</dbReference>
<keyword evidence="2 13" id="KW-0963">Cytoplasm</keyword>
<reference evidence="16" key="1">
    <citation type="submission" date="2015-12" db="EMBL/GenBank/DDBJ databases">
        <authorList>
            <person name="Lodha T.D."/>
            <person name="Chintalapati S."/>
            <person name="Chintalapati V.R."/>
            <person name="Sravanthi T."/>
        </authorList>
    </citation>
    <scope>NUCLEOTIDE SEQUENCE [LARGE SCALE GENOMIC DNA]</scope>
    <source>
        <strain evidence="16">JC133</strain>
    </source>
</reference>
<evidence type="ECO:0000256" key="12">
    <source>
        <dbReference type="ARBA" id="ARBA00029354"/>
    </source>
</evidence>